<feature type="transmembrane region" description="Helical" evidence="5">
    <location>
        <begin position="91"/>
        <end position="111"/>
    </location>
</feature>
<gene>
    <name evidence="7" type="ORF">SAMN06265361_101332</name>
</gene>
<feature type="transmembrane region" description="Helical" evidence="5">
    <location>
        <begin position="324"/>
        <end position="354"/>
    </location>
</feature>
<reference evidence="7" key="1">
    <citation type="submission" date="2017-05" db="EMBL/GenBank/DDBJ databases">
        <authorList>
            <person name="Varghese N."/>
            <person name="Submissions S."/>
        </authorList>
    </citation>
    <scope>NUCLEOTIDE SEQUENCE</scope>
    <source>
        <strain evidence="7">DSM 45262</strain>
    </source>
</reference>
<dbReference type="Pfam" id="PF00916">
    <property type="entry name" value="Sulfate_transp"/>
    <property type="match status" value="1"/>
</dbReference>
<dbReference type="Pfam" id="PF01740">
    <property type="entry name" value="STAS"/>
    <property type="match status" value="1"/>
</dbReference>
<evidence type="ECO:0000313" key="7">
    <source>
        <dbReference type="EMBL" id="SMP02303.1"/>
    </source>
</evidence>
<dbReference type="Gene3D" id="3.30.750.24">
    <property type="entry name" value="STAS domain"/>
    <property type="match status" value="1"/>
</dbReference>
<feature type="transmembrane region" description="Helical" evidence="5">
    <location>
        <begin position="196"/>
        <end position="224"/>
    </location>
</feature>
<dbReference type="PROSITE" id="PS50801">
    <property type="entry name" value="STAS"/>
    <property type="match status" value="1"/>
</dbReference>
<dbReference type="PROSITE" id="PS01130">
    <property type="entry name" value="SLC26A"/>
    <property type="match status" value="1"/>
</dbReference>
<keyword evidence="8" id="KW-1185">Reference proteome</keyword>
<dbReference type="InterPro" id="IPR001902">
    <property type="entry name" value="SLC26A/SulP_fam"/>
</dbReference>
<comment type="caution">
    <text evidence="7">The sequence shown here is derived from an EMBL/GenBank/DDBJ whole genome shotgun (WGS) entry which is preliminary data.</text>
</comment>
<dbReference type="CDD" id="cd07042">
    <property type="entry name" value="STAS_SulP_like_sulfate_transporter"/>
    <property type="match status" value="1"/>
</dbReference>
<feature type="domain" description="STAS" evidence="6">
    <location>
        <begin position="424"/>
        <end position="534"/>
    </location>
</feature>
<evidence type="ECO:0000259" key="6">
    <source>
        <dbReference type="PROSITE" id="PS50801"/>
    </source>
</evidence>
<dbReference type="GO" id="GO:0008271">
    <property type="term" value="F:secondary active sulfate transmembrane transporter activity"/>
    <property type="evidence" value="ECO:0007669"/>
    <property type="project" value="InterPro"/>
</dbReference>
<feature type="transmembrane region" description="Helical" evidence="5">
    <location>
        <begin position="123"/>
        <end position="144"/>
    </location>
</feature>
<feature type="transmembrane region" description="Helical" evidence="5">
    <location>
        <begin position="374"/>
        <end position="405"/>
    </location>
</feature>
<organism evidence="7 8">
    <name type="scientific">Laceyella tengchongensis</name>
    <dbReference type="NCBI Taxonomy" id="574699"/>
    <lineage>
        <taxon>Bacteria</taxon>
        <taxon>Bacillati</taxon>
        <taxon>Bacillota</taxon>
        <taxon>Bacilli</taxon>
        <taxon>Bacillales</taxon>
        <taxon>Thermoactinomycetaceae</taxon>
        <taxon>Laceyella</taxon>
    </lineage>
</organism>
<sequence>MFKDGRFHAYTIQSFHKDVMAGIVVGVVALPLALAFAIASGVRPEYGLYTTIIAGFIISLLGGSKYQIGGPTGAFVPLLLGIVVTHGYESLLIAGFMAGVILTCMGIFKLGNLIHYMPRPVTIGFTTGIAVIIFSGQIAAFLGLHQLKKESTFLLQMKELINNLIHVNPYSIITAIICLITILITTKWFPKLPGALVGLILSTLVATLFFPGKVATIGTVYGGIPNEWPTFSFPAFTLEKGIELFIPAVAIAMLGGIESLLSALVADNMGNTKHHSNRELIGQGIANMVTPLFGGIPATGAIARTATNIKNGAQSPVSGIVHSLFVLLVLLAFAPLASQIPLSSMAPVLMFVAWNMSERNEFVHILKSKSGDAAVLLLTFTLTVLTDLTLGVLGGIGLSVILFVIKMSKALIIQPQVASDTATLKVKSSPHSHVRVVHVEGPLFFGSAKRFMSSIQDLPDRQTLVLCMNHVPYLDATGEAIFAKLVEKCHKQGNTLLISGLNDQPRQVLQRAGWMRKIGSEHFFSQLDDALRFAEQQADIPQRAAR</sequence>
<keyword evidence="2 5" id="KW-0812">Transmembrane</keyword>
<dbReference type="InterPro" id="IPR002645">
    <property type="entry name" value="STAS_dom"/>
</dbReference>
<dbReference type="PANTHER" id="PTHR11814">
    <property type="entry name" value="SULFATE TRANSPORTER"/>
    <property type="match status" value="1"/>
</dbReference>
<protein>
    <submittedName>
        <fullName evidence="7">Sulfate permease, SulP family</fullName>
    </submittedName>
</protein>
<feature type="transmembrane region" description="Helical" evidence="5">
    <location>
        <begin position="21"/>
        <end position="40"/>
    </location>
</feature>
<dbReference type="GO" id="GO:0016020">
    <property type="term" value="C:membrane"/>
    <property type="evidence" value="ECO:0007669"/>
    <property type="project" value="UniProtKB-SubCell"/>
</dbReference>
<feature type="transmembrane region" description="Helical" evidence="5">
    <location>
        <begin position="164"/>
        <end position="184"/>
    </location>
</feature>
<dbReference type="AlphaFoldDB" id="A0AA45WJ71"/>
<evidence type="ECO:0000313" key="8">
    <source>
        <dbReference type="Proteomes" id="UP001157946"/>
    </source>
</evidence>
<accession>A0AA45WJ71</accession>
<name>A0AA45WJ71_9BACL</name>
<evidence type="ECO:0000256" key="5">
    <source>
        <dbReference type="SAM" id="Phobius"/>
    </source>
</evidence>
<dbReference type="InterPro" id="IPR036513">
    <property type="entry name" value="STAS_dom_sf"/>
</dbReference>
<dbReference type="SUPFAM" id="SSF52091">
    <property type="entry name" value="SpoIIaa-like"/>
    <property type="match status" value="1"/>
</dbReference>
<dbReference type="InterPro" id="IPR018045">
    <property type="entry name" value="S04_transporter_CS"/>
</dbReference>
<evidence type="ECO:0000256" key="3">
    <source>
        <dbReference type="ARBA" id="ARBA00022989"/>
    </source>
</evidence>
<feature type="transmembrane region" description="Helical" evidence="5">
    <location>
        <begin position="244"/>
        <end position="266"/>
    </location>
</feature>
<keyword evidence="3 5" id="KW-1133">Transmembrane helix</keyword>
<comment type="subcellular location">
    <subcellularLocation>
        <location evidence="1">Membrane</location>
        <topology evidence="1">Multi-pass membrane protein</topology>
    </subcellularLocation>
</comment>
<proteinExistence type="predicted"/>
<feature type="transmembrane region" description="Helical" evidence="5">
    <location>
        <begin position="46"/>
        <end position="63"/>
    </location>
</feature>
<evidence type="ECO:0000256" key="2">
    <source>
        <dbReference type="ARBA" id="ARBA00022692"/>
    </source>
</evidence>
<evidence type="ECO:0000256" key="4">
    <source>
        <dbReference type="ARBA" id="ARBA00023136"/>
    </source>
</evidence>
<dbReference type="InterPro" id="IPR011547">
    <property type="entry name" value="SLC26A/SulP_dom"/>
</dbReference>
<dbReference type="Proteomes" id="UP001157946">
    <property type="component" value="Unassembled WGS sequence"/>
</dbReference>
<dbReference type="EMBL" id="FXTU01000001">
    <property type="protein sequence ID" value="SMP02303.1"/>
    <property type="molecule type" value="Genomic_DNA"/>
</dbReference>
<keyword evidence="4 5" id="KW-0472">Membrane</keyword>
<dbReference type="RefSeq" id="WP_102991712.1">
    <property type="nucleotide sequence ID" value="NZ_FXTU01000001.1"/>
</dbReference>
<evidence type="ECO:0000256" key="1">
    <source>
        <dbReference type="ARBA" id="ARBA00004141"/>
    </source>
</evidence>